<comment type="caution">
    <text evidence="2">The sequence shown here is derived from an EMBL/GenBank/DDBJ whole genome shotgun (WGS) entry which is preliminary data.</text>
</comment>
<feature type="compositionally biased region" description="Polar residues" evidence="1">
    <location>
        <begin position="36"/>
        <end position="54"/>
    </location>
</feature>
<proteinExistence type="predicted"/>
<name>A0AAD3YD52_9TREE</name>
<evidence type="ECO:0000313" key="3">
    <source>
        <dbReference type="Proteomes" id="UP001222932"/>
    </source>
</evidence>
<feature type="compositionally biased region" description="Acidic residues" evidence="1">
    <location>
        <begin position="463"/>
        <end position="480"/>
    </location>
</feature>
<protein>
    <submittedName>
        <fullName evidence="2">Uncharacterized protein</fullName>
    </submittedName>
</protein>
<reference evidence="2" key="2">
    <citation type="submission" date="2023-06" db="EMBL/GenBank/DDBJ databases">
        <authorList>
            <person name="Kobayashi Y."/>
            <person name="Kayamori A."/>
            <person name="Aoki K."/>
            <person name="Shiwa Y."/>
            <person name="Fujita N."/>
            <person name="Sugita T."/>
            <person name="Iwasaki W."/>
            <person name="Tanaka N."/>
            <person name="Takashima M."/>
        </authorList>
    </citation>
    <scope>NUCLEOTIDE SEQUENCE</scope>
    <source>
        <strain evidence="2">HIS016</strain>
    </source>
</reference>
<gene>
    <name evidence="2" type="ORF">CspeluHIS016_0406520</name>
</gene>
<dbReference type="AlphaFoldDB" id="A0AAD3YD52"/>
<feature type="region of interest" description="Disordered" evidence="1">
    <location>
        <begin position="453"/>
        <end position="500"/>
    </location>
</feature>
<reference evidence="2" key="1">
    <citation type="journal article" date="2023" name="BMC Genomics">
        <title>Chromosome-level genome assemblies of Cutaneotrichosporon spp. (Trichosporonales, Basidiomycota) reveal imbalanced evolution between nucleotide sequences and chromosome synteny.</title>
        <authorList>
            <person name="Kobayashi Y."/>
            <person name="Kayamori A."/>
            <person name="Aoki K."/>
            <person name="Shiwa Y."/>
            <person name="Matsutani M."/>
            <person name="Fujita N."/>
            <person name="Sugita T."/>
            <person name="Iwasaki W."/>
            <person name="Tanaka N."/>
            <person name="Takashima M."/>
        </authorList>
    </citation>
    <scope>NUCLEOTIDE SEQUENCE</scope>
    <source>
        <strain evidence="2">HIS016</strain>
    </source>
</reference>
<organism evidence="2 3">
    <name type="scientific">Cutaneotrichosporon spelunceum</name>
    <dbReference type="NCBI Taxonomy" id="1672016"/>
    <lineage>
        <taxon>Eukaryota</taxon>
        <taxon>Fungi</taxon>
        <taxon>Dikarya</taxon>
        <taxon>Basidiomycota</taxon>
        <taxon>Agaricomycotina</taxon>
        <taxon>Tremellomycetes</taxon>
        <taxon>Trichosporonales</taxon>
        <taxon>Trichosporonaceae</taxon>
        <taxon>Cutaneotrichosporon</taxon>
    </lineage>
</organism>
<evidence type="ECO:0000256" key="1">
    <source>
        <dbReference type="SAM" id="MobiDB-lite"/>
    </source>
</evidence>
<dbReference type="EMBL" id="BTCM01000004">
    <property type="protein sequence ID" value="GMK57818.1"/>
    <property type="molecule type" value="Genomic_DNA"/>
</dbReference>
<accession>A0AAD3YD52</accession>
<feature type="region of interest" description="Disordered" evidence="1">
    <location>
        <begin position="1"/>
        <end position="54"/>
    </location>
</feature>
<keyword evidence="3" id="KW-1185">Reference proteome</keyword>
<evidence type="ECO:0000313" key="2">
    <source>
        <dbReference type="EMBL" id="GMK57818.1"/>
    </source>
</evidence>
<dbReference type="Proteomes" id="UP001222932">
    <property type="component" value="Unassembled WGS sequence"/>
</dbReference>
<sequence>MPPAKCQRKAVEVAQPTRAPTRSSARLRDKAAKASCFTQAPLTTSDREPTSSNTFATEPMKIIATRKAATNSLIKPQFKQAEEAVDNVASILPAKPVALWVNEDCLYEISSYLGSGDLAKLLTVNSAFYTAAAPHLYRVLKQRAGCECRGLYDRNTELVSRYTTAVEFFPHSHHTHHPRLETGHITTHIVNFDVNDKSTGVDIHGRSAAWGTYKCPRCPKAPAPPKRLVLRPVYTTANFSKKGERKSKLVVIPLGTKCVNKIVHISLNMGKATFTSQARYGFSPRPINPFKKMTFVIFPAFWNCGPVILEQSGLNHLRSLRNSILSHVTKLYDHTIHIVGLEVRDPFAPEWEWNQRELRESNAILHFEDDLEQYIRQWFTHPDWTAAEKDRFRNRITYQTLRDYLENGDWGEELNWALVGRWLNALDARENGRMTTPVLPGIRRGKKVPRKALAKRKRKYESETETESEVEITTDEDEYEGGVGDSGVKVEAMESDEEDY</sequence>